<dbReference type="Gene3D" id="3.80.10.10">
    <property type="entry name" value="Ribonuclease Inhibitor"/>
    <property type="match status" value="1"/>
</dbReference>
<evidence type="ECO:0000259" key="1">
    <source>
        <dbReference type="PROSITE" id="PS50181"/>
    </source>
</evidence>
<sequence length="224" mass="25312">MAKLVKYHGSLDNLPDPILCHILSFLPARDGVRTSILSPRWRYRFISSISKLDLDDIQDGLPNSLVPDEHIESFKKFVDRLFSNPKHLSLESFRVSDDRLTILNWLCAALLRCVKEIDVHLFREEIPKLSTVLFTCPSLVTLKLNILPGYELKLPSPTNVCLPNLRTLHLSGMGLVDGCSFHGIISGCPVLQDFDLSNCHLGASELNIHSLSLRRLVLDFEHVF</sequence>
<dbReference type="CDD" id="cd22160">
    <property type="entry name" value="F-box_AtFBL13-like"/>
    <property type="match status" value="1"/>
</dbReference>
<protein>
    <recommendedName>
        <fullName evidence="1">F-box domain-containing protein</fullName>
    </recommendedName>
</protein>
<dbReference type="SUPFAM" id="SSF81383">
    <property type="entry name" value="F-box domain"/>
    <property type="match status" value="1"/>
</dbReference>
<proteinExistence type="predicted"/>
<dbReference type="InterPro" id="IPR055411">
    <property type="entry name" value="LRR_FXL15/At3g58940/PEG3-like"/>
</dbReference>
<dbReference type="Proteomes" id="UP001396334">
    <property type="component" value="Unassembled WGS sequence"/>
</dbReference>
<dbReference type="InterPro" id="IPR032675">
    <property type="entry name" value="LRR_dom_sf"/>
</dbReference>
<dbReference type="PANTHER" id="PTHR31900">
    <property type="entry name" value="F-BOX/RNI SUPERFAMILY PROTEIN-RELATED"/>
    <property type="match status" value="1"/>
</dbReference>
<dbReference type="PANTHER" id="PTHR31900:SF27">
    <property type="entry name" value="FBD DOMAIN-CONTAINING PROTEIN"/>
    <property type="match status" value="1"/>
</dbReference>
<dbReference type="Pfam" id="PF00646">
    <property type="entry name" value="F-box"/>
    <property type="match status" value="1"/>
</dbReference>
<dbReference type="InterPro" id="IPR036047">
    <property type="entry name" value="F-box-like_dom_sf"/>
</dbReference>
<dbReference type="InterPro" id="IPR001810">
    <property type="entry name" value="F-box_dom"/>
</dbReference>
<evidence type="ECO:0000313" key="2">
    <source>
        <dbReference type="EMBL" id="KAK8974411.1"/>
    </source>
</evidence>
<dbReference type="SUPFAM" id="SSF52047">
    <property type="entry name" value="RNI-like"/>
    <property type="match status" value="1"/>
</dbReference>
<comment type="caution">
    <text evidence="2">The sequence shown here is derived from an EMBL/GenBank/DDBJ whole genome shotgun (WGS) entry which is preliminary data.</text>
</comment>
<dbReference type="Gene3D" id="1.20.1280.50">
    <property type="match status" value="1"/>
</dbReference>
<dbReference type="PROSITE" id="PS50181">
    <property type="entry name" value="FBOX"/>
    <property type="match status" value="1"/>
</dbReference>
<dbReference type="Pfam" id="PF24758">
    <property type="entry name" value="LRR_At5g56370"/>
    <property type="match status" value="1"/>
</dbReference>
<evidence type="ECO:0000313" key="3">
    <source>
        <dbReference type="Proteomes" id="UP001396334"/>
    </source>
</evidence>
<reference evidence="2 3" key="1">
    <citation type="journal article" date="2024" name="G3 (Bethesda)">
        <title>Genome assembly of Hibiscus sabdariffa L. provides insights into metabolisms of medicinal natural products.</title>
        <authorList>
            <person name="Kim T."/>
        </authorList>
    </citation>
    <scope>NUCLEOTIDE SEQUENCE [LARGE SCALE GENOMIC DNA]</scope>
    <source>
        <strain evidence="2">TK-2024</strain>
        <tissue evidence="2">Old leaves</tissue>
    </source>
</reference>
<dbReference type="EMBL" id="JBBPBN010000168">
    <property type="protein sequence ID" value="KAK8974411.1"/>
    <property type="molecule type" value="Genomic_DNA"/>
</dbReference>
<accession>A0ABR2NE36</accession>
<gene>
    <name evidence="2" type="ORF">V6N11_072746</name>
</gene>
<dbReference type="InterPro" id="IPR053781">
    <property type="entry name" value="F-box_AtFBL13-like"/>
</dbReference>
<feature type="domain" description="F-box" evidence="1">
    <location>
        <begin position="8"/>
        <end position="57"/>
    </location>
</feature>
<keyword evidence="3" id="KW-1185">Reference proteome</keyword>
<name>A0ABR2NE36_9ROSI</name>
<organism evidence="2 3">
    <name type="scientific">Hibiscus sabdariffa</name>
    <name type="common">roselle</name>
    <dbReference type="NCBI Taxonomy" id="183260"/>
    <lineage>
        <taxon>Eukaryota</taxon>
        <taxon>Viridiplantae</taxon>
        <taxon>Streptophyta</taxon>
        <taxon>Embryophyta</taxon>
        <taxon>Tracheophyta</taxon>
        <taxon>Spermatophyta</taxon>
        <taxon>Magnoliopsida</taxon>
        <taxon>eudicotyledons</taxon>
        <taxon>Gunneridae</taxon>
        <taxon>Pentapetalae</taxon>
        <taxon>rosids</taxon>
        <taxon>malvids</taxon>
        <taxon>Malvales</taxon>
        <taxon>Malvaceae</taxon>
        <taxon>Malvoideae</taxon>
        <taxon>Hibiscus</taxon>
    </lineage>
</organism>
<dbReference type="InterPro" id="IPR050232">
    <property type="entry name" value="FBL13/AtMIF1-like"/>
</dbReference>